<dbReference type="InterPro" id="IPR037294">
    <property type="entry name" value="ABC_BtuC-like"/>
</dbReference>
<dbReference type="InterPro" id="IPR001626">
    <property type="entry name" value="ABC_TroCD"/>
</dbReference>
<feature type="transmembrane region" description="Helical" evidence="7">
    <location>
        <begin position="12"/>
        <end position="35"/>
    </location>
</feature>
<accession>A0A4R3KQV7</accession>
<evidence type="ECO:0000313" key="9">
    <source>
        <dbReference type="Proteomes" id="UP000294567"/>
    </source>
</evidence>
<organism evidence="8 9">
    <name type="scientific">Keratinibaculum paraultunense</name>
    <dbReference type="NCBI Taxonomy" id="1278232"/>
    <lineage>
        <taxon>Bacteria</taxon>
        <taxon>Bacillati</taxon>
        <taxon>Bacillota</taxon>
        <taxon>Tissierellia</taxon>
        <taxon>Tissierellales</taxon>
        <taxon>Tepidimicrobiaceae</taxon>
        <taxon>Keratinibaculum</taxon>
    </lineage>
</organism>
<keyword evidence="5 7" id="KW-0472">Membrane</keyword>
<name>A0A4R3KQV7_9FIRM</name>
<reference evidence="8 9" key="1">
    <citation type="submission" date="2019-03" db="EMBL/GenBank/DDBJ databases">
        <title>Genomic Encyclopedia of Type Strains, Phase IV (KMG-IV): sequencing the most valuable type-strain genomes for metagenomic binning, comparative biology and taxonomic classification.</title>
        <authorList>
            <person name="Goeker M."/>
        </authorList>
    </citation>
    <scope>NUCLEOTIDE SEQUENCE [LARGE SCALE GENOMIC DNA]</scope>
    <source>
        <strain evidence="8 9">DSM 26752</strain>
    </source>
</reference>
<dbReference type="Gene3D" id="1.10.3470.10">
    <property type="entry name" value="ABC transporter involved in vitamin B12 uptake, BtuC"/>
    <property type="match status" value="1"/>
</dbReference>
<feature type="transmembrane region" description="Helical" evidence="7">
    <location>
        <begin position="222"/>
        <end position="243"/>
    </location>
</feature>
<comment type="subcellular location">
    <subcellularLocation>
        <location evidence="6">Cell membrane</location>
        <topology evidence="6">Multi-pass membrane protein</topology>
    </subcellularLocation>
    <subcellularLocation>
        <location evidence="1">Membrane</location>
        <topology evidence="1">Multi-pass membrane protein</topology>
    </subcellularLocation>
</comment>
<comment type="caution">
    <text evidence="8">The sequence shown here is derived from an EMBL/GenBank/DDBJ whole genome shotgun (WGS) entry which is preliminary data.</text>
</comment>
<protein>
    <submittedName>
        <fullName evidence="8">Zinc transport system permease protein</fullName>
    </submittedName>
</protein>
<dbReference type="PANTHER" id="PTHR30477:SF0">
    <property type="entry name" value="METAL TRANSPORT SYSTEM MEMBRANE PROTEIN TM_0125-RELATED"/>
    <property type="match status" value="1"/>
</dbReference>
<evidence type="ECO:0000256" key="3">
    <source>
        <dbReference type="ARBA" id="ARBA00022692"/>
    </source>
</evidence>
<dbReference type="PANTHER" id="PTHR30477">
    <property type="entry name" value="ABC-TRANSPORTER METAL-BINDING PROTEIN"/>
    <property type="match status" value="1"/>
</dbReference>
<feature type="transmembrane region" description="Helical" evidence="7">
    <location>
        <begin position="249"/>
        <end position="265"/>
    </location>
</feature>
<dbReference type="GO" id="GO:0043190">
    <property type="term" value="C:ATP-binding cassette (ABC) transporter complex"/>
    <property type="evidence" value="ECO:0007669"/>
    <property type="project" value="InterPro"/>
</dbReference>
<dbReference type="Proteomes" id="UP000294567">
    <property type="component" value="Unassembled WGS sequence"/>
</dbReference>
<evidence type="ECO:0000256" key="2">
    <source>
        <dbReference type="ARBA" id="ARBA00008034"/>
    </source>
</evidence>
<evidence type="ECO:0000256" key="1">
    <source>
        <dbReference type="ARBA" id="ARBA00004141"/>
    </source>
</evidence>
<dbReference type="Pfam" id="PF00950">
    <property type="entry name" value="ABC-3"/>
    <property type="match status" value="1"/>
</dbReference>
<comment type="similarity">
    <text evidence="2 6">Belongs to the ABC-3 integral membrane protein family.</text>
</comment>
<feature type="transmembrane region" description="Helical" evidence="7">
    <location>
        <begin position="135"/>
        <end position="154"/>
    </location>
</feature>
<dbReference type="EMBL" id="SMAE01000014">
    <property type="protein sequence ID" value="TCS86609.1"/>
    <property type="molecule type" value="Genomic_DNA"/>
</dbReference>
<feature type="transmembrane region" description="Helical" evidence="7">
    <location>
        <begin position="65"/>
        <end position="82"/>
    </location>
</feature>
<evidence type="ECO:0000256" key="6">
    <source>
        <dbReference type="RuleBase" id="RU003943"/>
    </source>
</evidence>
<dbReference type="AlphaFoldDB" id="A0A4R3KQV7"/>
<feature type="transmembrane region" description="Helical" evidence="7">
    <location>
        <begin position="94"/>
        <end position="115"/>
    </location>
</feature>
<dbReference type="OrthoDB" id="9798540at2"/>
<gene>
    <name evidence="8" type="ORF">EDD65_1143</name>
</gene>
<evidence type="ECO:0000256" key="7">
    <source>
        <dbReference type="SAM" id="Phobius"/>
    </source>
</evidence>
<dbReference type="GO" id="GO:0010043">
    <property type="term" value="P:response to zinc ion"/>
    <property type="evidence" value="ECO:0007669"/>
    <property type="project" value="TreeGrafter"/>
</dbReference>
<feature type="transmembrane region" description="Helical" evidence="7">
    <location>
        <begin position="175"/>
        <end position="192"/>
    </location>
</feature>
<evidence type="ECO:0000256" key="4">
    <source>
        <dbReference type="ARBA" id="ARBA00022989"/>
    </source>
</evidence>
<evidence type="ECO:0000256" key="5">
    <source>
        <dbReference type="ARBA" id="ARBA00023136"/>
    </source>
</evidence>
<dbReference type="GO" id="GO:0055085">
    <property type="term" value="P:transmembrane transport"/>
    <property type="evidence" value="ECO:0007669"/>
    <property type="project" value="InterPro"/>
</dbReference>
<keyword evidence="4 7" id="KW-1133">Transmembrane helix</keyword>
<sequence>MALIMEALQQDFIVRGIIVGSLIGISASFLGIFLVFKKQSMIGDGLAHVSFATVAIALLLNKSPLLVSIPLVILSSFLILKLNEKANIHGDAAIGLISSFAVAVGVLISSIAKGFNVDLFSYLFGSILVISKMDLFLSIILSILVILIICIFYNSLFAITYDEDFAKVSGVNCKLINYMISILTSIVVVLGIRVVGTMLISSMIIFPTVTALQVSNGFKSTIFISSIISVTSVILGTFISYIFNLPTGATIVFINGIFFVLFFLIRKFKYDN</sequence>
<dbReference type="RefSeq" id="WP_132029386.1">
    <property type="nucleotide sequence ID" value="NZ_CP068564.1"/>
</dbReference>
<keyword evidence="6" id="KW-0813">Transport</keyword>
<dbReference type="SUPFAM" id="SSF81345">
    <property type="entry name" value="ABC transporter involved in vitamin B12 uptake, BtuC"/>
    <property type="match status" value="1"/>
</dbReference>
<keyword evidence="9" id="KW-1185">Reference proteome</keyword>
<evidence type="ECO:0000313" key="8">
    <source>
        <dbReference type="EMBL" id="TCS86609.1"/>
    </source>
</evidence>
<keyword evidence="3 6" id="KW-0812">Transmembrane</keyword>
<proteinExistence type="inferred from homology"/>